<protein>
    <submittedName>
        <fullName evidence="1">Uncharacterized protein</fullName>
    </submittedName>
</protein>
<proteinExistence type="predicted"/>
<gene>
    <name evidence="1" type="ORF">ElyMa_001723400</name>
</gene>
<keyword evidence="2" id="KW-1185">Reference proteome</keyword>
<sequence length="164" mass="18508">MRHSEKICYPQATSHASLREDMLPSSHEPCVTQRRYVTLKPRAMRQSEQVCYPQAMSHVSLIAGQKRKILTDPHHFLTTVDLVKHVSERAPSTLTGEYLAVWEGNTCRPDTFPGVGTPTKRQDPQTLAPISTEVTRSALTLTLSDSLCSRPGERYITCSYIFYL</sequence>
<accession>A0AAV4JYJ8</accession>
<dbReference type="Proteomes" id="UP000762676">
    <property type="component" value="Unassembled WGS sequence"/>
</dbReference>
<evidence type="ECO:0000313" key="1">
    <source>
        <dbReference type="EMBL" id="GFS26587.1"/>
    </source>
</evidence>
<reference evidence="1 2" key="1">
    <citation type="journal article" date="2021" name="Elife">
        <title>Chloroplast acquisition without the gene transfer in kleptoplastic sea slugs, Plakobranchus ocellatus.</title>
        <authorList>
            <person name="Maeda T."/>
            <person name="Takahashi S."/>
            <person name="Yoshida T."/>
            <person name="Shimamura S."/>
            <person name="Takaki Y."/>
            <person name="Nagai Y."/>
            <person name="Toyoda A."/>
            <person name="Suzuki Y."/>
            <person name="Arimoto A."/>
            <person name="Ishii H."/>
            <person name="Satoh N."/>
            <person name="Nishiyama T."/>
            <person name="Hasebe M."/>
            <person name="Maruyama T."/>
            <person name="Minagawa J."/>
            <person name="Obokata J."/>
            <person name="Shigenobu S."/>
        </authorList>
    </citation>
    <scope>NUCLEOTIDE SEQUENCE [LARGE SCALE GENOMIC DNA]</scope>
</reference>
<dbReference type="EMBL" id="BMAT01003487">
    <property type="protein sequence ID" value="GFS26587.1"/>
    <property type="molecule type" value="Genomic_DNA"/>
</dbReference>
<evidence type="ECO:0000313" key="2">
    <source>
        <dbReference type="Proteomes" id="UP000762676"/>
    </source>
</evidence>
<comment type="caution">
    <text evidence="1">The sequence shown here is derived from an EMBL/GenBank/DDBJ whole genome shotgun (WGS) entry which is preliminary data.</text>
</comment>
<organism evidence="1 2">
    <name type="scientific">Elysia marginata</name>
    <dbReference type="NCBI Taxonomy" id="1093978"/>
    <lineage>
        <taxon>Eukaryota</taxon>
        <taxon>Metazoa</taxon>
        <taxon>Spiralia</taxon>
        <taxon>Lophotrochozoa</taxon>
        <taxon>Mollusca</taxon>
        <taxon>Gastropoda</taxon>
        <taxon>Heterobranchia</taxon>
        <taxon>Euthyneura</taxon>
        <taxon>Panpulmonata</taxon>
        <taxon>Sacoglossa</taxon>
        <taxon>Placobranchoidea</taxon>
        <taxon>Plakobranchidae</taxon>
        <taxon>Elysia</taxon>
    </lineage>
</organism>
<name>A0AAV4JYJ8_9GAST</name>
<dbReference type="AlphaFoldDB" id="A0AAV4JYJ8"/>